<gene>
    <name evidence="2" type="ORF">KHU32_14720</name>
</gene>
<accession>A0ABS5QET5</accession>
<dbReference type="InterPro" id="IPR003607">
    <property type="entry name" value="HD/PDEase_dom"/>
</dbReference>
<dbReference type="InterPro" id="IPR037522">
    <property type="entry name" value="HD_GYP_dom"/>
</dbReference>
<dbReference type="SUPFAM" id="SSF109604">
    <property type="entry name" value="HD-domain/PDEase-like"/>
    <property type="match status" value="1"/>
</dbReference>
<dbReference type="PANTHER" id="PTHR45228:SF1">
    <property type="entry name" value="CYCLIC DI-GMP PHOSPHODIESTERASE TM_0186"/>
    <property type="match status" value="1"/>
</dbReference>
<dbReference type="InterPro" id="IPR052020">
    <property type="entry name" value="Cyclic_di-GMP/3'3'-cGAMP_PDE"/>
</dbReference>
<evidence type="ECO:0000259" key="1">
    <source>
        <dbReference type="PROSITE" id="PS51832"/>
    </source>
</evidence>
<keyword evidence="3" id="KW-1185">Reference proteome</keyword>
<evidence type="ECO:0000313" key="2">
    <source>
        <dbReference type="EMBL" id="MBS7812202.1"/>
    </source>
</evidence>
<dbReference type="SMART" id="SM00471">
    <property type="entry name" value="HDc"/>
    <property type="match status" value="1"/>
</dbReference>
<dbReference type="CDD" id="cd00077">
    <property type="entry name" value="HDc"/>
    <property type="match status" value="1"/>
</dbReference>
<dbReference type="RefSeq" id="WP_213670828.1">
    <property type="nucleotide sequence ID" value="NZ_JAHCDA010000002.1"/>
</dbReference>
<organism evidence="2 3">
    <name type="scientific">Roseococcus pinisoli</name>
    <dbReference type="NCBI Taxonomy" id="2835040"/>
    <lineage>
        <taxon>Bacteria</taxon>
        <taxon>Pseudomonadati</taxon>
        <taxon>Pseudomonadota</taxon>
        <taxon>Alphaproteobacteria</taxon>
        <taxon>Acetobacterales</taxon>
        <taxon>Roseomonadaceae</taxon>
        <taxon>Roseococcus</taxon>
    </lineage>
</organism>
<dbReference type="PROSITE" id="PS51832">
    <property type="entry name" value="HD_GYP"/>
    <property type="match status" value="1"/>
</dbReference>
<reference evidence="2 3" key="1">
    <citation type="submission" date="2021-05" db="EMBL/GenBank/DDBJ databases">
        <title>Roseococcus sp. XZZS9, whole genome shotgun sequencing project.</title>
        <authorList>
            <person name="Zhao G."/>
            <person name="Shen L."/>
        </authorList>
    </citation>
    <scope>NUCLEOTIDE SEQUENCE [LARGE SCALE GENOMIC DNA]</scope>
    <source>
        <strain evidence="2 3">XZZS9</strain>
    </source>
</reference>
<dbReference type="Pfam" id="PF13487">
    <property type="entry name" value="HD_5"/>
    <property type="match status" value="1"/>
</dbReference>
<evidence type="ECO:0000313" key="3">
    <source>
        <dbReference type="Proteomes" id="UP000766336"/>
    </source>
</evidence>
<name>A0ABS5QET5_9PROT</name>
<dbReference type="Proteomes" id="UP000766336">
    <property type="component" value="Unassembled WGS sequence"/>
</dbReference>
<dbReference type="EMBL" id="JAHCDA010000002">
    <property type="protein sequence ID" value="MBS7812202.1"/>
    <property type="molecule type" value="Genomic_DNA"/>
</dbReference>
<dbReference type="PANTHER" id="PTHR45228">
    <property type="entry name" value="CYCLIC DI-GMP PHOSPHODIESTERASE TM_0186-RELATED"/>
    <property type="match status" value="1"/>
</dbReference>
<protein>
    <submittedName>
        <fullName evidence="2">HD domain-containing protein</fullName>
    </submittedName>
</protein>
<feature type="domain" description="HD-GYP" evidence="1">
    <location>
        <begin position="1"/>
        <end position="190"/>
    </location>
</feature>
<sequence>MNLLELSAGATFVHEVVKHEQRVEALVGDFADALALPLAERREARLAGRFHDIGKLRVPPEIIFKPGALDRNERHVVELHGALGVDIISEAHEELPDGLREAVLYHHERWDGLGYEGVTGTDIPHVARLLSIVDVFDALTADRVYRPAMTEAEALRQMIAQCNGVDAMWFDPCLFRQFIAWRCDASSALTPEQIEELRAYPSADLPP</sequence>
<dbReference type="Gene3D" id="1.10.3210.10">
    <property type="entry name" value="Hypothetical protein af1432"/>
    <property type="match status" value="1"/>
</dbReference>
<proteinExistence type="predicted"/>
<comment type="caution">
    <text evidence="2">The sequence shown here is derived from an EMBL/GenBank/DDBJ whole genome shotgun (WGS) entry which is preliminary data.</text>
</comment>